<evidence type="ECO:0000313" key="2">
    <source>
        <dbReference type="Proteomes" id="UP000258925"/>
    </source>
</evidence>
<name>D1LWJ3_BPPRP</name>
<proteinExistence type="predicted"/>
<accession>D1LWJ3</accession>
<dbReference type="RefSeq" id="YP_214229.1">
    <property type="nucleotide sequence ID" value="NC_006882.2"/>
</dbReference>
<dbReference type="KEGG" id="vg:3294730"/>
<protein>
    <submittedName>
        <fullName evidence="1">Uncharacterized protein</fullName>
    </submittedName>
</protein>
<dbReference type="EMBL" id="GU071093">
    <property type="protein sequence ID" value="ACY76252.1"/>
    <property type="molecule type" value="Genomic_DNA"/>
</dbReference>
<organism evidence="1 2">
    <name type="scientific">Prochlorococcus phage P-SSP7</name>
    <dbReference type="NCBI Taxonomy" id="268748"/>
    <lineage>
        <taxon>Viruses</taxon>
        <taxon>Duplodnaviria</taxon>
        <taxon>Heunggongvirae</taxon>
        <taxon>Uroviricota</taxon>
        <taxon>Caudoviricetes</taxon>
        <taxon>Autographivirales</taxon>
        <taxon>Sechaudvirinae</taxon>
        <taxon>Tiamatvirus</taxon>
    </lineage>
</organism>
<reference evidence="1 2" key="1">
    <citation type="submission" date="2009-10" db="EMBL/GenBank/DDBJ databases">
        <title>The Genome Sequence of Prochlorococcus phage P-SSP7.</title>
        <authorList>
            <consortium name="The Broad Institute Genome Sequencing Platform"/>
            <person name="Henn M.R."/>
            <person name="Sullivan M.S."/>
            <person name="Osburne M.S."/>
            <person name="Levin J."/>
            <person name="Malboeuf C."/>
            <person name="Casali M."/>
            <person name="Russ C."/>
            <person name="Lennon N."/>
            <person name="Chapman S.B."/>
            <person name="Erlich R."/>
            <person name="Young S.K."/>
            <person name="Koehrsen M."/>
            <person name="Yandava C."/>
            <person name="Zeng Q."/>
            <person name="Alvarado L."/>
            <person name="Anderson S."/>
            <person name="Berlin A."/>
            <person name="Borenstein D."/>
            <person name="Chen Z."/>
            <person name="Engels R."/>
            <person name="Freedman E."/>
            <person name="Gellesch M."/>
            <person name="Goldberg J."/>
            <person name="Green L."/>
            <person name="Griggs A."/>
            <person name="Gujja S."/>
            <person name="Heilman E.R."/>
            <person name="Heiman D."/>
            <person name="Hepburn T."/>
            <person name="Howarth C."/>
            <person name="Jen D."/>
            <person name="Larson L."/>
            <person name="Lewis B."/>
            <person name="Mehta T."/>
            <person name="Park D."/>
            <person name="Pearson M."/>
            <person name="Richards J."/>
            <person name="Rizzolo K."/>
            <person name="Roberts A."/>
            <person name="Ryan E."/>
            <person name="Saif S."/>
            <person name="Shea T."/>
            <person name="Shenoy N."/>
            <person name="Sisk P."/>
            <person name="Stolte C."/>
            <person name="Sykes S."/>
            <person name="Walk T."/>
            <person name="White J."/>
            <person name="Yu Q."/>
            <person name="Coleman M.L."/>
            <person name="Huang K.H."/>
            <person name="Weigele P.R."/>
            <person name="DeFrancesco A.S."/>
            <person name="Kern S.E."/>
            <person name="Thompson L.R."/>
            <person name="Fu R."/>
            <person name="Hombeck B."/>
            <person name="Chisholm S.W."/>
            <person name="Haas B."/>
            <person name="Nusbaum C."/>
            <person name="Birren B."/>
        </authorList>
    </citation>
    <scope>NUCLEOTIDE SEQUENCE [LARGE SCALE GENOMIC DNA]</scope>
    <source>
        <strain evidence="1 2">P-SSP7</strain>
    </source>
</reference>
<organismHost>
    <name type="scientific">Prochlorococcus</name>
    <dbReference type="NCBI Taxonomy" id="1218"/>
</organismHost>
<sequence>MPRLKLNRFRKLYKSLKTPWKPLNWLILGYLIGIENRYIEIVSKQTVDTAIEDYLDEMEDKMYEEDSIFNAKVEETEDGGWTIGYYPEDKDE</sequence>
<evidence type="ECO:0000313" key="1">
    <source>
        <dbReference type="EMBL" id="ACY76252.1"/>
    </source>
</evidence>
<dbReference type="Proteomes" id="UP000258925">
    <property type="component" value="Segment"/>
</dbReference>
<gene>
    <name evidence="1" type="ORF">PCPG_00051</name>
</gene>